<keyword evidence="4 5" id="KW-0472">Membrane</keyword>
<dbReference type="EMBL" id="KV454406">
    <property type="protein sequence ID" value="ODQ68530.1"/>
    <property type="molecule type" value="Genomic_DNA"/>
</dbReference>
<dbReference type="GO" id="GO:0016020">
    <property type="term" value="C:membrane"/>
    <property type="evidence" value="ECO:0007669"/>
    <property type="project" value="UniProtKB-SubCell"/>
</dbReference>
<keyword evidence="7" id="KW-1185">Reference proteome</keyword>
<keyword evidence="2 5" id="KW-0812">Transmembrane</keyword>
<dbReference type="Pfam" id="PF04172">
    <property type="entry name" value="LrgB"/>
    <property type="match status" value="1"/>
</dbReference>
<feature type="transmembrane region" description="Helical" evidence="5">
    <location>
        <begin position="493"/>
        <end position="515"/>
    </location>
</feature>
<evidence type="ECO:0000256" key="2">
    <source>
        <dbReference type="ARBA" id="ARBA00022692"/>
    </source>
</evidence>
<organism evidence="6 7">
    <name type="scientific">Nadsonia fulvescens var. elongata DSM 6958</name>
    <dbReference type="NCBI Taxonomy" id="857566"/>
    <lineage>
        <taxon>Eukaryota</taxon>
        <taxon>Fungi</taxon>
        <taxon>Dikarya</taxon>
        <taxon>Ascomycota</taxon>
        <taxon>Saccharomycotina</taxon>
        <taxon>Dipodascomycetes</taxon>
        <taxon>Dipodascales</taxon>
        <taxon>Dipodascales incertae sedis</taxon>
        <taxon>Nadsonia</taxon>
    </lineage>
</organism>
<feature type="transmembrane region" description="Helical" evidence="5">
    <location>
        <begin position="121"/>
        <end position="145"/>
    </location>
</feature>
<reference evidence="6 7" key="1">
    <citation type="journal article" date="2016" name="Proc. Natl. Acad. Sci. U.S.A.">
        <title>Comparative genomics of biotechnologically important yeasts.</title>
        <authorList>
            <person name="Riley R."/>
            <person name="Haridas S."/>
            <person name="Wolfe K.H."/>
            <person name="Lopes M.R."/>
            <person name="Hittinger C.T."/>
            <person name="Goeker M."/>
            <person name="Salamov A.A."/>
            <person name="Wisecaver J.H."/>
            <person name="Long T.M."/>
            <person name="Calvey C.H."/>
            <person name="Aerts A.L."/>
            <person name="Barry K.W."/>
            <person name="Choi C."/>
            <person name="Clum A."/>
            <person name="Coughlan A.Y."/>
            <person name="Deshpande S."/>
            <person name="Douglass A.P."/>
            <person name="Hanson S.J."/>
            <person name="Klenk H.-P."/>
            <person name="LaButti K.M."/>
            <person name="Lapidus A."/>
            <person name="Lindquist E.A."/>
            <person name="Lipzen A.M."/>
            <person name="Meier-Kolthoff J.P."/>
            <person name="Ohm R.A."/>
            <person name="Otillar R.P."/>
            <person name="Pangilinan J.L."/>
            <person name="Peng Y."/>
            <person name="Rokas A."/>
            <person name="Rosa C.A."/>
            <person name="Scheuner C."/>
            <person name="Sibirny A.A."/>
            <person name="Slot J.C."/>
            <person name="Stielow J.B."/>
            <person name="Sun H."/>
            <person name="Kurtzman C.P."/>
            <person name="Blackwell M."/>
            <person name="Grigoriev I.V."/>
            <person name="Jeffries T.W."/>
        </authorList>
    </citation>
    <scope>NUCLEOTIDE SEQUENCE [LARGE SCALE GENOMIC DNA]</scope>
    <source>
        <strain evidence="6 7">DSM 6958</strain>
    </source>
</reference>
<evidence type="ECO:0000313" key="6">
    <source>
        <dbReference type="EMBL" id="ODQ68530.1"/>
    </source>
</evidence>
<feature type="transmembrane region" description="Helical" evidence="5">
    <location>
        <begin position="25"/>
        <end position="48"/>
    </location>
</feature>
<feature type="transmembrane region" description="Helical" evidence="5">
    <location>
        <begin position="371"/>
        <end position="390"/>
    </location>
</feature>
<evidence type="ECO:0008006" key="8">
    <source>
        <dbReference type="Google" id="ProtNLM"/>
    </source>
</evidence>
<proteinExistence type="predicted"/>
<gene>
    <name evidence="6" type="ORF">NADFUDRAFT_68728</name>
</gene>
<dbReference type="InterPro" id="IPR036259">
    <property type="entry name" value="MFS_trans_sf"/>
</dbReference>
<feature type="transmembrane region" description="Helical" evidence="5">
    <location>
        <begin position="240"/>
        <end position="261"/>
    </location>
</feature>
<feature type="transmembrane region" description="Helical" evidence="5">
    <location>
        <begin position="54"/>
        <end position="75"/>
    </location>
</feature>
<evidence type="ECO:0000256" key="4">
    <source>
        <dbReference type="ARBA" id="ARBA00023136"/>
    </source>
</evidence>
<protein>
    <recommendedName>
        <fullName evidence="8">LrgB-domain-containing protein</fullName>
    </recommendedName>
</protein>
<feature type="transmembrane region" description="Helical" evidence="5">
    <location>
        <begin position="293"/>
        <end position="310"/>
    </location>
</feature>
<dbReference type="SUPFAM" id="SSF103473">
    <property type="entry name" value="MFS general substrate transporter"/>
    <property type="match status" value="1"/>
</dbReference>
<evidence type="ECO:0000256" key="3">
    <source>
        <dbReference type="ARBA" id="ARBA00022989"/>
    </source>
</evidence>
<evidence type="ECO:0000313" key="7">
    <source>
        <dbReference type="Proteomes" id="UP000095009"/>
    </source>
</evidence>
<dbReference type="Proteomes" id="UP000095009">
    <property type="component" value="Unassembled WGS sequence"/>
</dbReference>
<feature type="transmembrane region" description="Helical" evidence="5">
    <location>
        <begin position="430"/>
        <end position="449"/>
    </location>
</feature>
<dbReference type="PANTHER" id="PTHR30249">
    <property type="entry name" value="PUTATIVE SEROTONIN TRANSPORTER"/>
    <property type="match status" value="1"/>
</dbReference>
<comment type="subcellular location">
    <subcellularLocation>
        <location evidence="1">Membrane</location>
        <topology evidence="1">Multi-pass membrane protein</topology>
    </subcellularLocation>
</comment>
<sequence>MTKLGETIRGIIIGLQLSKSRIIQCYIYTPLGVLLFLAFLYGLNQLILLTSVNFPASVLGMIILFGIIIGHHGIFGHRHTAQLIRVIDIPAGFSLRWLGLFFTPSFITLPLSERISVGESFTIAAVFVIGYLILFALVVLICLCLQRWQPVKRNEENEGGASDINVSDIELQDQPRPELASSSSDEFDTVRELSPVANIIRPYNPGVDLSLDTEPAKPLLMPPANQPTARTLYIACVIRTYFDSVFYTIFTIAGMFAYFATGYGLPLQLPLTVVIFKLALAIPASYKRLLHPILFGSALTVLAIYVLGVVNHEDFFRNLRAYRTGRKYLNLFDKTSPLLPGAGDVFSSLMDVSIAALAVPMYTYRAELKQNYLAIVLANVFAAVVSVLAYPPICYHLGIAASRSLSFAARSATLALAIPINQVLGGSANLVAVIAILSGILGVFVGEYLLKALRVRKDDYLTRGITLGINSSAVGTAYLLGTSDPRAAALSSLSFVLYGTLMIIMVAVPQCVVLVRGWVGL</sequence>
<evidence type="ECO:0000256" key="1">
    <source>
        <dbReference type="ARBA" id="ARBA00004141"/>
    </source>
</evidence>
<feature type="transmembrane region" description="Helical" evidence="5">
    <location>
        <begin position="87"/>
        <end position="109"/>
    </location>
</feature>
<dbReference type="AlphaFoldDB" id="A0A1E3PT73"/>
<dbReference type="OrthoDB" id="2502820at2759"/>
<dbReference type="PANTHER" id="PTHR30249:SF0">
    <property type="entry name" value="PLASTIDAL GLYCOLATE_GLYCERATE TRANSLOCATOR 1, CHLOROPLASTIC"/>
    <property type="match status" value="1"/>
</dbReference>
<feature type="transmembrane region" description="Helical" evidence="5">
    <location>
        <begin position="461"/>
        <end position="481"/>
    </location>
</feature>
<keyword evidence="3 5" id="KW-1133">Transmembrane helix</keyword>
<dbReference type="InterPro" id="IPR007300">
    <property type="entry name" value="CidB/LrgB"/>
</dbReference>
<name>A0A1E3PT73_9ASCO</name>
<accession>A0A1E3PT73</accession>
<evidence type="ECO:0000256" key="5">
    <source>
        <dbReference type="SAM" id="Phobius"/>
    </source>
</evidence>